<name>S7U1L8_DESML</name>
<keyword evidence="2" id="KW-0812">Transmembrane</keyword>
<keyword evidence="2" id="KW-0472">Membrane</keyword>
<dbReference type="OrthoDB" id="5469649at2"/>
<feature type="compositionally biased region" description="Basic and acidic residues" evidence="1">
    <location>
        <begin position="35"/>
        <end position="66"/>
    </location>
</feature>
<organism evidence="4 5">
    <name type="scientific">Desulfococcus multivorans DSM 2059</name>
    <dbReference type="NCBI Taxonomy" id="1121405"/>
    <lineage>
        <taxon>Bacteria</taxon>
        <taxon>Pseudomonadati</taxon>
        <taxon>Thermodesulfobacteriota</taxon>
        <taxon>Desulfobacteria</taxon>
        <taxon>Desulfobacterales</taxon>
        <taxon>Desulfococcaceae</taxon>
        <taxon>Desulfococcus</taxon>
    </lineage>
</organism>
<evidence type="ECO:0000256" key="1">
    <source>
        <dbReference type="SAM" id="MobiDB-lite"/>
    </source>
</evidence>
<evidence type="ECO:0000313" key="4">
    <source>
        <dbReference type="EMBL" id="EPR42910.1"/>
    </source>
</evidence>
<protein>
    <submittedName>
        <fullName evidence="4">SH3 domain protein</fullName>
    </submittedName>
</protein>
<feature type="domain" description="SH3b" evidence="3">
    <location>
        <begin position="243"/>
        <end position="306"/>
    </location>
</feature>
<dbReference type="RefSeq" id="WP_020875877.1">
    <property type="nucleotide sequence ID" value="NZ_ATHJ01000062.1"/>
</dbReference>
<keyword evidence="2" id="KW-1133">Transmembrane helix</keyword>
<evidence type="ECO:0000313" key="5">
    <source>
        <dbReference type="Proteomes" id="UP000014977"/>
    </source>
</evidence>
<reference evidence="4 5" key="1">
    <citation type="journal article" date="2013" name="Genome Announc.">
        <title>Draft genome sequences for three mercury-methylating, sulfate-reducing bacteria.</title>
        <authorList>
            <person name="Brown S.D."/>
            <person name="Hurt R.A.Jr."/>
            <person name="Gilmour C.C."/>
            <person name="Elias D.A."/>
        </authorList>
    </citation>
    <scope>NUCLEOTIDE SEQUENCE [LARGE SCALE GENOMIC DNA]</scope>
    <source>
        <strain evidence="4 5">DSM 2059</strain>
    </source>
</reference>
<dbReference type="PROSITE" id="PS51781">
    <property type="entry name" value="SH3B"/>
    <property type="match status" value="1"/>
</dbReference>
<dbReference type="InterPro" id="IPR003646">
    <property type="entry name" value="SH3-like_bac-type"/>
</dbReference>
<evidence type="ECO:0000256" key="2">
    <source>
        <dbReference type="SAM" id="Phobius"/>
    </source>
</evidence>
<feature type="transmembrane region" description="Helical" evidence="2">
    <location>
        <begin position="187"/>
        <end position="211"/>
    </location>
</feature>
<dbReference type="AlphaFoldDB" id="S7U1L8"/>
<dbReference type="InterPro" id="IPR045398">
    <property type="entry name" value="DUF6515"/>
</dbReference>
<keyword evidence="5" id="KW-1185">Reference proteome</keyword>
<dbReference type="eggNOG" id="COG3103">
    <property type="taxonomic scope" value="Bacteria"/>
</dbReference>
<sequence>MIHGNITRSVRGVILFLIGFLSVALVGTAGYADAFQRHDGGPGRTSRGYDGRRDHSRAPRGGEFRSRRAHPRAPRAGEYRGPKNIHRSRRDVVNRNNHRRGRISKGNVVRHERRFSGYRDGRSHYRKGIAVPRYGRHPKYGYNVKRTYRRHICRPGLKCYHYHRRPYYRGRPYWGYSPGYVRVRPPIGSLFLSLPLGCFGFYVGGSIYYYYDDVYYRPVSSGYVVVSPPAVAVPQIASGEVEYTQVSVTAALLNVRSGPGAGHPVFRQVRRGEILTVAEESDGWLYIELGDGEKGWIDARYAAPMVAVNG</sequence>
<proteinExistence type="predicted"/>
<dbReference type="Proteomes" id="UP000014977">
    <property type="component" value="Unassembled WGS sequence"/>
</dbReference>
<dbReference type="EMBL" id="ATHJ01000062">
    <property type="protein sequence ID" value="EPR42910.1"/>
    <property type="molecule type" value="Genomic_DNA"/>
</dbReference>
<evidence type="ECO:0000259" key="3">
    <source>
        <dbReference type="PROSITE" id="PS51781"/>
    </source>
</evidence>
<dbReference type="Gene3D" id="2.30.30.40">
    <property type="entry name" value="SH3 Domains"/>
    <property type="match status" value="1"/>
</dbReference>
<feature type="transmembrane region" description="Helical" evidence="2">
    <location>
        <begin position="12"/>
        <end position="32"/>
    </location>
</feature>
<gene>
    <name evidence="4" type="ORF">dsmv_1493</name>
</gene>
<feature type="region of interest" description="Disordered" evidence="1">
    <location>
        <begin position="34"/>
        <end position="92"/>
    </location>
</feature>
<accession>S7U1L8</accession>
<comment type="caution">
    <text evidence="4">The sequence shown here is derived from an EMBL/GenBank/DDBJ whole genome shotgun (WGS) entry which is preliminary data.</text>
</comment>
<dbReference type="Pfam" id="PF08239">
    <property type="entry name" value="SH3_3"/>
    <property type="match status" value="1"/>
</dbReference>
<dbReference type="SMART" id="SM00287">
    <property type="entry name" value="SH3b"/>
    <property type="match status" value="1"/>
</dbReference>
<dbReference type="STRING" id="897.B2D07_01225"/>
<dbReference type="Pfam" id="PF20125">
    <property type="entry name" value="DUF6515"/>
    <property type="match status" value="1"/>
</dbReference>